<dbReference type="InterPro" id="IPR039769">
    <property type="entry name" value="Bud23-like"/>
</dbReference>
<organism evidence="11 12">
    <name type="scientific">Saitozyma podzolica</name>
    <dbReference type="NCBI Taxonomy" id="1890683"/>
    <lineage>
        <taxon>Eukaryota</taxon>
        <taxon>Fungi</taxon>
        <taxon>Dikarya</taxon>
        <taxon>Basidiomycota</taxon>
        <taxon>Agaricomycotina</taxon>
        <taxon>Tremellomycetes</taxon>
        <taxon>Tremellales</taxon>
        <taxon>Trimorphomycetaceae</taxon>
        <taxon>Saitozyma</taxon>
    </lineage>
</organism>
<evidence type="ECO:0000256" key="3">
    <source>
        <dbReference type="ARBA" id="ARBA00005547"/>
    </source>
</evidence>
<evidence type="ECO:0000256" key="9">
    <source>
        <dbReference type="SAM" id="MobiDB-lite"/>
    </source>
</evidence>
<evidence type="ECO:0000256" key="7">
    <source>
        <dbReference type="ARBA" id="ARBA00022691"/>
    </source>
</evidence>
<evidence type="ECO:0000256" key="4">
    <source>
        <dbReference type="ARBA" id="ARBA00022490"/>
    </source>
</evidence>
<accession>A0A427Y8X6</accession>
<comment type="subcellular location">
    <subcellularLocation>
        <location evidence="2">Cytoplasm</location>
    </subcellularLocation>
    <subcellularLocation>
        <location evidence="1">Nucleus</location>
    </subcellularLocation>
</comment>
<keyword evidence="7" id="KW-0949">S-adenosyl-L-methionine</keyword>
<evidence type="ECO:0000256" key="2">
    <source>
        <dbReference type="ARBA" id="ARBA00004496"/>
    </source>
</evidence>
<dbReference type="PANTHER" id="PTHR12734:SF0">
    <property type="entry name" value="18S RRNA (GUANINE-N(7))-METHYLTRANSFERASE-RELATED"/>
    <property type="match status" value="1"/>
</dbReference>
<dbReference type="Proteomes" id="UP000279259">
    <property type="component" value="Unassembled WGS sequence"/>
</dbReference>
<keyword evidence="12" id="KW-1185">Reference proteome</keyword>
<dbReference type="Gene3D" id="3.40.50.150">
    <property type="entry name" value="Vaccinia Virus protein VP39"/>
    <property type="match status" value="1"/>
</dbReference>
<dbReference type="GO" id="GO:0005737">
    <property type="term" value="C:cytoplasm"/>
    <property type="evidence" value="ECO:0007669"/>
    <property type="project" value="UniProtKB-SubCell"/>
</dbReference>
<comment type="caution">
    <text evidence="11">The sequence shown here is derived from an EMBL/GenBank/DDBJ whole genome shotgun (WGS) entry which is preliminary data.</text>
</comment>
<comment type="similarity">
    <text evidence="3">Belongs to the class I-like SAM-binding methyltransferase superfamily. BUD23/WBSCR22 family.</text>
</comment>
<proteinExistence type="inferred from homology"/>
<dbReference type="AlphaFoldDB" id="A0A427Y8X6"/>
<reference evidence="11 12" key="1">
    <citation type="submission" date="2018-11" db="EMBL/GenBank/DDBJ databases">
        <title>Genome sequence of Saitozyma podzolica DSM 27192.</title>
        <authorList>
            <person name="Aliyu H."/>
            <person name="Gorte O."/>
            <person name="Ochsenreither K."/>
        </authorList>
    </citation>
    <scope>NUCLEOTIDE SEQUENCE [LARGE SCALE GENOMIC DNA]</scope>
    <source>
        <strain evidence="11 12">DSM 27192</strain>
    </source>
</reference>
<evidence type="ECO:0000256" key="8">
    <source>
        <dbReference type="ARBA" id="ARBA00023242"/>
    </source>
</evidence>
<dbReference type="InterPro" id="IPR022238">
    <property type="entry name" value="Bud23_C"/>
</dbReference>
<evidence type="ECO:0000313" key="12">
    <source>
        <dbReference type="Proteomes" id="UP000279259"/>
    </source>
</evidence>
<dbReference type="SUPFAM" id="SSF53335">
    <property type="entry name" value="S-adenosyl-L-methionine-dependent methyltransferases"/>
    <property type="match status" value="1"/>
</dbReference>
<keyword evidence="8" id="KW-0539">Nucleus</keyword>
<dbReference type="GO" id="GO:0005730">
    <property type="term" value="C:nucleolus"/>
    <property type="evidence" value="ECO:0007669"/>
    <property type="project" value="UniProtKB-ARBA"/>
</dbReference>
<keyword evidence="4" id="KW-0963">Cytoplasm</keyword>
<dbReference type="GO" id="GO:0016435">
    <property type="term" value="F:rRNA (guanine) methyltransferase activity"/>
    <property type="evidence" value="ECO:0007669"/>
    <property type="project" value="InterPro"/>
</dbReference>
<gene>
    <name evidence="11" type="ORF">EHS25_003364</name>
</gene>
<dbReference type="GO" id="GO:0070476">
    <property type="term" value="P:rRNA (guanine-N7)-methylation"/>
    <property type="evidence" value="ECO:0007669"/>
    <property type="project" value="InterPro"/>
</dbReference>
<keyword evidence="5" id="KW-0489">Methyltransferase</keyword>
<evidence type="ECO:0000256" key="6">
    <source>
        <dbReference type="ARBA" id="ARBA00022679"/>
    </source>
</evidence>
<dbReference type="EMBL" id="RSCD01000017">
    <property type="protein sequence ID" value="RSH87454.1"/>
    <property type="molecule type" value="Genomic_DNA"/>
</dbReference>
<feature type="domain" description="18S rRNA (guanine(1575)-N(7))-methyltransferase Bud23 C-terminal" evidence="10">
    <location>
        <begin position="201"/>
        <end position="284"/>
    </location>
</feature>
<evidence type="ECO:0000259" key="10">
    <source>
        <dbReference type="Pfam" id="PF12589"/>
    </source>
</evidence>
<evidence type="ECO:0000256" key="1">
    <source>
        <dbReference type="ARBA" id="ARBA00004123"/>
    </source>
</evidence>
<dbReference type="OrthoDB" id="2877at2759"/>
<dbReference type="InterPro" id="IPR029063">
    <property type="entry name" value="SAM-dependent_MTases_sf"/>
</dbReference>
<protein>
    <recommendedName>
        <fullName evidence="10">18S rRNA (guanine(1575)-N(7))-methyltransferase Bud23 C-terminal domain-containing protein</fullName>
    </recommendedName>
</protein>
<dbReference type="Pfam" id="PF12589">
    <property type="entry name" value="WBS_methylT"/>
    <property type="match status" value="1"/>
</dbReference>
<feature type="compositionally biased region" description="Basic residues" evidence="9">
    <location>
        <begin position="232"/>
        <end position="248"/>
    </location>
</feature>
<evidence type="ECO:0000256" key="5">
    <source>
        <dbReference type="ARBA" id="ARBA00022603"/>
    </source>
</evidence>
<dbReference type="STRING" id="1890683.A0A427Y8X6"/>
<dbReference type="CDD" id="cd02440">
    <property type="entry name" value="AdoMet_MTases"/>
    <property type="match status" value="1"/>
</dbReference>
<evidence type="ECO:0000313" key="11">
    <source>
        <dbReference type="EMBL" id="RSH87454.1"/>
    </source>
</evidence>
<keyword evidence="6" id="KW-0808">Transferase</keyword>
<sequence>MSRPEEIAPPELFYGDTEAQKYTANSRIKSIQAQMTARALELLALPEDESAFVLDIGCGSGLSGEMLEEEGHVWVGWISRRVCWVKVALEREVEGDLFLHDIGQGFGFRPGTFDGAISISVIQWLLNADSASHSPPQRLARFFTTLHSCLRNPSRAVFQFYPSSDDQVQMIVSAAQRAGFGGGLVVDYPNSRKARKMYLCLMVGQQEVPKGLDGEEMSVEETAKRREEIKNERRRRKESGGRKGKRGKKDVTAKEWILKKKDLYRTRGKEGVPLDSKYTARKRRVQF</sequence>
<dbReference type="PANTHER" id="PTHR12734">
    <property type="entry name" value="METHYLTRANSFERASE-RELATED"/>
    <property type="match status" value="1"/>
</dbReference>
<feature type="region of interest" description="Disordered" evidence="9">
    <location>
        <begin position="213"/>
        <end position="253"/>
    </location>
</feature>
<feature type="compositionally biased region" description="Basic and acidic residues" evidence="9">
    <location>
        <begin position="221"/>
        <end position="231"/>
    </location>
</feature>
<name>A0A427Y8X6_9TREE</name>
<dbReference type="FunFam" id="3.40.50.150:FF:000017">
    <property type="entry name" value="probable 18S rRNA (Guanine-N(7))-methyltransferase"/>
    <property type="match status" value="1"/>
</dbReference>